<proteinExistence type="predicted"/>
<reference evidence="2 3" key="1">
    <citation type="submission" date="2022-10" db="EMBL/GenBank/DDBJ databases">
        <title>Alteromonas sp. chi3 Genome sequencing.</title>
        <authorList>
            <person name="Park S."/>
        </authorList>
    </citation>
    <scope>NUCLEOTIDE SEQUENCE [LARGE SCALE GENOMIC DNA]</scope>
    <source>
        <strain evidence="3">chi3</strain>
    </source>
</reference>
<protein>
    <submittedName>
        <fullName evidence="2">Glycosyltransferase family 4 protein</fullName>
    </submittedName>
</protein>
<dbReference type="SUPFAM" id="SSF53756">
    <property type="entry name" value="UDP-Glycosyltransferase/glycogen phosphorylase"/>
    <property type="match status" value="1"/>
</dbReference>
<evidence type="ECO:0000259" key="1">
    <source>
        <dbReference type="Pfam" id="PF13439"/>
    </source>
</evidence>
<evidence type="ECO:0000313" key="3">
    <source>
        <dbReference type="Proteomes" id="UP001218788"/>
    </source>
</evidence>
<keyword evidence="3" id="KW-1185">Reference proteome</keyword>
<dbReference type="PANTHER" id="PTHR45947:SF3">
    <property type="entry name" value="SULFOQUINOVOSYL TRANSFERASE SQD2"/>
    <property type="match status" value="1"/>
</dbReference>
<evidence type="ECO:0000313" key="2">
    <source>
        <dbReference type="EMBL" id="MDC8830332.1"/>
    </source>
</evidence>
<dbReference type="Gene3D" id="3.40.50.2000">
    <property type="entry name" value="Glycogen Phosphorylase B"/>
    <property type="match status" value="2"/>
</dbReference>
<dbReference type="CDD" id="cd03794">
    <property type="entry name" value="GT4_WbuB-like"/>
    <property type="match status" value="1"/>
</dbReference>
<feature type="domain" description="Glycosyltransferase subfamily 4-like N-terminal" evidence="1">
    <location>
        <begin position="14"/>
        <end position="182"/>
    </location>
</feature>
<dbReference type="Pfam" id="PF13692">
    <property type="entry name" value="Glyco_trans_1_4"/>
    <property type="match status" value="1"/>
</dbReference>
<dbReference type="InterPro" id="IPR050194">
    <property type="entry name" value="Glycosyltransferase_grp1"/>
</dbReference>
<dbReference type="InterPro" id="IPR028098">
    <property type="entry name" value="Glyco_trans_4-like_N"/>
</dbReference>
<accession>A0ABT5L3A9</accession>
<sequence>MKILYHHRVASKDGQYVHIDAIVSQLRAKGHEIIMVAPNVAEGADFGSDGGWVAAIRSKMPRFISELLEFSYSFLVFFKLLKAIRQHRPDVIYERYNLFLPAGIWAKKLCKLPLQLEVNSPLYDERKQYGGITLARLAKWSEYYAWRNADRVLPVTNVLADYIRAAGVSDDKIKVIPNGVDRAVFSAQEQHNRAAQFAGKIVVGFVGFCREWHQLDQVMNKLAAMNNRHIHFLVVGDGPVIGELVAQAESLGFAEAFTTTGLVSREDMPYWLDQIDIALQPAVTPWASPLKLLEYLAKGLAIVAPDTPNIKELLRHEHNALLFAKNNDTQMITHIQTLIENAQLRKALQDNALATIEDKRLSWSDNADCIVDWFNEHRQSK</sequence>
<comment type="caution">
    <text evidence="2">The sequence shown here is derived from an EMBL/GenBank/DDBJ whole genome shotgun (WGS) entry which is preliminary data.</text>
</comment>
<organism evidence="2 3">
    <name type="scientific">Alteromonas gilva</name>
    <dbReference type="NCBI Taxonomy" id="2987522"/>
    <lineage>
        <taxon>Bacteria</taxon>
        <taxon>Pseudomonadati</taxon>
        <taxon>Pseudomonadota</taxon>
        <taxon>Gammaproteobacteria</taxon>
        <taxon>Alteromonadales</taxon>
        <taxon>Alteromonadaceae</taxon>
        <taxon>Alteromonas/Salinimonas group</taxon>
        <taxon>Alteromonas</taxon>
    </lineage>
</organism>
<dbReference type="PANTHER" id="PTHR45947">
    <property type="entry name" value="SULFOQUINOVOSYL TRANSFERASE SQD2"/>
    <property type="match status" value="1"/>
</dbReference>
<dbReference type="Proteomes" id="UP001218788">
    <property type="component" value="Unassembled WGS sequence"/>
</dbReference>
<gene>
    <name evidence="2" type="ORF">OIK42_06090</name>
</gene>
<name>A0ABT5L3A9_9ALTE</name>
<dbReference type="EMBL" id="JAQQXP010000001">
    <property type="protein sequence ID" value="MDC8830332.1"/>
    <property type="molecule type" value="Genomic_DNA"/>
</dbReference>
<dbReference type="Pfam" id="PF13439">
    <property type="entry name" value="Glyco_transf_4"/>
    <property type="match status" value="1"/>
</dbReference>
<dbReference type="RefSeq" id="WP_273639090.1">
    <property type="nucleotide sequence ID" value="NZ_JAQQXP010000001.1"/>
</dbReference>